<evidence type="ECO:0000313" key="2">
    <source>
        <dbReference type="Proteomes" id="UP000321436"/>
    </source>
</evidence>
<dbReference type="InterPro" id="IPR000415">
    <property type="entry name" value="Nitroreductase-like"/>
</dbReference>
<dbReference type="RefSeq" id="WP_146859676.1">
    <property type="nucleotide sequence ID" value="NZ_BKAU01000001.1"/>
</dbReference>
<proteinExistence type="predicted"/>
<reference evidence="1 2" key="1">
    <citation type="submission" date="2019-07" db="EMBL/GenBank/DDBJ databases">
        <title>Whole genome shotgun sequence of Chitinophaga cymbidii NBRC 109752.</title>
        <authorList>
            <person name="Hosoyama A."/>
            <person name="Uohara A."/>
            <person name="Ohji S."/>
            <person name="Ichikawa N."/>
        </authorList>
    </citation>
    <scope>NUCLEOTIDE SEQUENCE [LARGE SCALE GENOMIC DNA]</scope>
    <source>
        <strain evidence="1 2">NBRC 109752</strain>
    </source>
</reference>
<dbReference type="OrthoDB" id="9809288at2"/>
<name>A0A512RI99_9BACT</name>
<evidence type="ECO:0000313" key="1">
    <source>
        <dbReference type="EMBL" id="GEP95432.1"/>
    </source>
</evidence>
<evidence type="ECO:0008006" key="3">
    <source>
        <dbReference type="Google" id="ProtNLM"/>
    </source>
</evidence>
<organism evidence="1 2">
    <name type="scientific">Chitinophaga cymbidii</name>
    <dbReference type="NCBI Taxonomy" id="1096750"/>
    <lineage>
        <taxon>Bacteria</taxon>
        <taxon>Pseudomonadati</taxon>
        <taxon>Bacteroidota</taxon>
        <taxon>Chitinophagia</taxon>
        <taxon>Chitinophagales</taxon>
        <taxon>Chitinophagaceae</taxon>
        <taxon>Chitinophaga</taxon>
    </lineage>
</organism>
<dbReference type="EMBL" id="BKAU01000001">
    <property type="protein sequence ID" value="GEP95432.1"/>
    <property type="molecule type" value="Genomic_DNA"/>
</dbReference>
<dbReference type="Gene3D" id="3.40.109.10">
    <property type="entry name" value="NADH Oxidase"/>
    <property type="match status" value="1"/>
</dbReference>
<protein>
    <recommendedName>
        <fullName evidence="3">Nitroreductase domain-containing protein</fullName>
    </recommendedName>
</protein>
<dbReference type="AlphaFoldDB" id="A0A512RI99"/>
<keyword evidence="2" id="KW-1185">Reference proteome</keyword>
<dbReference type="SUPFAM" id="SSF55469">
    <property type="entry name" value="FMN-dependent nitroreductase-like"/>
    <property type="match status" value="1"/>
</dbReference>
<dbReference type="Proteomes" id="UP000321436">
    <property type="component" value="Unassembled WGS sequence"/>
</dbReference>
<gene>
    <name evidence="1" type="ORF">CCY01nite_16920</name>
</gene>
<comment type="caution">
    <text evidence="1">The sequence shown here is derived from an EMBL/GenBank/DDBJ whole genome shotgun (WGS) entry which is preliminary data.</text>
</comment>
<sequence length="62" mass="6938">MLTGFENVMEGFDASAYDGISEWKEKDLRTVVIAAVGFRAAEDGMQHAKKVRMPLEDFVETV</sequence>
<accession>A0A512RI99</accession>
<dbReference type="GO" id="GO:0016491">
    <property type="term" value="F:oxidoreductase activity"/>
    <property type="evidence" value="ECO:0007669"/>
    <property type="project" value="InterPro"/>
</dbReference>